<dbReference type="EMBL" id="DF384213">
    <property type="protein sequence ID" value="GAE01179.1"/>
    <property type="molecule type" value="Genomic_DNA"/>
</dbReference>
<keyword evidence="1" id="KW-1133">Transmembrane helix</keyword>
<name>A0A0S6U016_CLOBO</name>
<keyword evidence="1" id="KW-0472">Membrane</keyword>
<sequence length="94" mass="10688">MQILISILIAILGLALQQFLSTRKHFVFGLILPLFVVIGAGLFIMFKAETGTLGKWIFKFSVLLLVNLSVYFEGRDKVKKKSKKELEKMTIQDL</sequence>
<protein>
    <submittedName>
        <fullName evidence="2">Uncharacterized protein</fullName>
    </submittedName>
</protein>
<keyword evidence="1" id="KW-0812">Transmembrane</keyword>
<dbReference type="AlphaFoldDB" id="A0A0S6U016"/>
<reference evidence="2" key="1">
    <citation type="submission" date="2013-10" db="EMBL/GenBank/DDBJ databases">
        <title>Draft genome sequence of Clostridium botulinum type B strain Osaka05.</title>
        <authorList>
            <person name="Sakaguchi Y."/>
            <person name="Hosomi K."/>
            <person name="Uchiyama J."/>
            <person name="Ogura Y."/>
            <person name="Sakaguchi M."/>
            <person name="Kohda T."/>
            <person name="Mukamoto M."/>
            <person name="Misawa N."/>
            <person name="Matsuzaki S."/>
            <person name="Hayashi T."/>
            <person name="Kozaki S."/>
        </authorList>
    </citation>
    <scope>NUCLEOTIDE SEQUENCE</scope>
    <source>
        <strain evidence="2">Osaka05</strain>
    </source>
</reference>
<dbReference type="Proteomes" id="UP000054164">
    <property type="component" value="Unassembled WGS sequence"/>
</dbReference>
<accession>A0A0S6U016</accession>
<feature type="transmembrane region" description="Helical" evidence="1">
    <location>
        <begin position="25"/>
        <end position="44"/>
    </location>
</feature>
<organism evidence="2">
    <name type="scientific">Clostridium botulinum B str. Osaka05</name>
    <dbReference type="NCBI Taxonomy" id="1407017"/>
    <lineage>
        <taxon>Bacteria</taxon>
        <taxon>Bacillati</taxon>
        <taxon>Bacillota</taxon>
        <taxon>Clostridia</taxon>
        <taxon>Eubacteriales</taxon>
        <taxon>Clostridiaceae</taxon>
        <taxon>Clostridium</taxon>
    </lineage>
</organism>
<evidence type="ECO:0000256" key="1">
    <source>
        <dbReference type="SAM" id="Phobius"/>
    </source>
</evidence>
<gene>
    <name evidence="2" type="ORF">CBO05C_0869</name>
</gene>
<proteinExistence type="predicted"/>
<feature type="transmembrane region" description="Helical" evidence="1">
    <location>
        <begin position="56"/>
        <end position="72"/>
    </location>
</feature>
<evidence type="ECO:0000313" key="2">
    <source>
        <dbReference type="EMBL" id="GAE01179.1"/>
    </source>
</evidence>
<dbReference type="RefSeq" id="WP_030033680.1">
    <property type="nucleotide sequence ID" value="NZ_DF384213.1"/>
</dbReference>
<dbReference type="HOGENOM" id="CLU_177634_1_0_9"/>